<dbReference type="PANTHER" id="PTHR31238">
    <property type="entry name" value="GERMIN-LIKE PROTEIN SUBFAMILY 3 MEMBER 3"/>
    <property type="match status" value="1"/>
</dbReference>
<dbReference type="InterPro" id="IPR006045">
    <property type="entry name" value="Cupin_1"/>
</dbReference>
<dbReference type="EMBL" id="CAJVRM010000153">
    <property type="protein sequence ID" value="CAG8975860.1"/>
    <property type="molecule type" value="Genomic_DNA"/>
</dbReference>
<evidence type="ECO:0000256" key="3">
    <source>
        <dbReference type="ARBA" id="ARBA00022525"/>
    </source>
</evidence>
<evidence type="ECO:0000259" key="8">
    <source>
        <dbReference type="SMART" id="SM00835"/>
    </source>
</evidence>
<gene>
    <name evidence="9" type="ORF">HYALB_00010256</name>
</gene>
<keyword evidence="3" id="KW-0964">Secreted</keyword>
<evidence type="ECO:0000256" key="4">
    <source>
        <dbReference type="ARBA" id="ARBA00022723"/>
    </source>
</evidence>
<name>A0A9N9LI18_9HELO</name>
<dbReference type="InterPro" id="IPR014710">
    <property type="entry name" value="RmlC-like_jellyroll"/>
</dbReference>
<feature type="region of interest" description="Disordered" evidence="6">
    <location>
        <begin position="23"/>
        <end position="44"/>
    </location>
</feature>
<accession>A0A9N9LI18</accession>
<keyword evidence="7" id="KW-0732">Signal</keyword>
<evidence type="ECO:0000313" key="9">
    <source>
        <dbReference type="EMBL" id="CAG8975860.1"/>
    </source>
</evidence>
<evidence type="ECO:0000256" key="5">
    <source>
        <dbReference type="ARBA" id="ARBA00023211"/>
    </source>
</evidence>
<evidence type="ECO:0000256" key="6">
    <source>
        <dbReference type="SAM" id="MobiDB-lite"/>
    </source>
</evidence>
<dbReference type="InterPro" id="IPR001929">
    <property type="entry name" value="Germin"/>
</dbReference>
<keyword evidence="5" id="KW-0464">Manganese</keyword>
<dbReference type="Proteomes" id="UP000701801">
    <property type="component" value="Unassembled WGS sequence"/>
</dbReference>
<dbReference type="PROSITE" id="PS00725">
    <property type="entry name" value="GERMIN"/>
    <property type="match status" value="1"/>
</dbReference>
<organism evidence="9 10">
    <name type="scientific">Hymenoscyphus albidus</name>
    <dbReference type="NCBI Taxonomy" id="595503"/>
    <lineage>
        <taxon>Eukaryota</taxon>
        <taxon>Fungi</taxon>
        <taxon>Dikarya</taxon>
        <taxon>Ascomycota</taxon>
        <taxon>Pezizomycotina</taxon>
        <taxon>Leotiomycetes</taxon>
        <taxon>Helotiales</taxon>
        <taxon>Helotiaceae</taxon>
        <taxon>Hymenoscyphus</taxon>
    </lineage>
</organism>
<feature type="domain" description="Cupin type-1" evidence="8">
    <location>
        <begin position="76"/>
        <end position="235"/>
    </location>
</feature>
<feature type="chain" id="PRO_5040412949" description="Cupin type-1 domain-containing protein" evidence="7">
    <location>
        <begin position="19"/>
        <end position="262"/>
    </location>
</feature>
<evidence type="ECO:0000256" key="2">
    <source>
        <dbReference type="ARBA" id="ARBA00007456"/>
    </source>
</evidence>
<dbReference type="Pfam" id="PF00190">
    <property type="entry name" value="Cupin_1"/>
    <property type="match status" value="1"/>
</dbReference>
<evidence type="ECO:0000256" key="1">
    <source>
        <dbReference type="ARBA" id="ARBA00004613"/>
    </source>
</evidence>
<keyword evidence="4" id="KW-0479">Metal-binding</keyword>
<dbReference type="Gene3D" id="2.60.120.10">
    <property type="entry name" value="Jelly Rolls"/>
    <property type="match status" value="1"/>
</dbReference>
<comment type="subcellular location">
    <subcellularLocation>
        <location evidence="1">Secreted</location>
    </subcellularLocation>
</comment>
<dbReference type="SUPFAM" id="SSF51182">
    <property type="entry name" value="RmlC-like cupins"/>
    <property type="match status" value="1"/>
</dbReference>
<dbReference type="InterPro" id="IPR019780">
    <property type="entry name" value="Germin_Mn-BS"/>
</dbReference>
<dbReference type="OrthoDB" id="1921208at2759"/>
<comment type="caution">
    <text evidence="9">The sequence shown here is derived from an EMBL/GenBank/DDBJ whole genome shotgun (WGS) entry which is preliminary data.</text>
</comment>
<dbReference type="InterPro" id="IPR011051">
    <property type="entry name" value="RmlC_Cupin_sf"/>
</dbReference>
<protein>
    <recommendedName>
        <fullName evidence="8">Cupin type-1 domain-containing protein</fullName>
    </recommendedName>
</protein>
<evidence type="ECO:0000313" key="10">
    <source>
        <dbReference type="Proteomes" id="UP000701801"/>
    </source>
</evidence>
<dbReference type="AlphaFoldDB" id="A0A9N9LI18"/>
<reference evidence="9" key="1">
    <citation type="submission" date="2021-07" db="EMBL/GenBank/DDBJ databases">
        <authorList>
            <person name="Durling M."/>
        </authorList>
    </citation>
    <scope>NUCLEOTIDE SEQUENCE</scope>
</reference>
<dbReference type="SMART" id="SM00835">
    <property type="entry name" value="Cupin_1"/>
    <property type="match status" value="1"/>
</dbReference>
<keyword evidence="10" id="KW-1185">Reference proteome</keyword>
<evidence type="ECO:0000256" key="7">
    <source>
        <dbReference type="SAM" id="SignalP"/>
    </source>
</evidence>
<feature type="compositionally biased region" description="Polar residues" evidence="6">
    <location>
        <begin position="29"/>
        <end position="40"/>
    </location>
</feature>
<proteinExistence type="inferred from homology"/>
<dbReference type="CDD" id="cd02241">
    <property type="entry name" value="cupin_OxOx"/>
    <property type="match status" value="1"/>
</dbReference>
<comment type="similarity">
    <text evidence="2">Belongs to the germin family.</text>
</comment>
<feature type="signal peptide" evidence="7">
    <location>
        <begin position="1"/>
        <end position="18"/>
    </location>
</feature>
<sequence>MLINTTIAIAIMAFLANAAPAPAPADGSMPSTTPISNKTDSAPAAPLPTDITKQLFLADTAADRYTLLPEDKNFVFNFNDSTKFNKGGKGGDLIAANRKTFAPLVGTGSGMAVGFLKGCGFNTPHVHPRATELQIVIKGKVITEMVPENGVFNVPNKPESGRRVIRNELGPFQMQPFYQGSVHSQFNPDCEEAQFIASFNAEDFGTGQVADELLALDGEMFTAAFGEAVDAEELEKFRKQIPASIAEGVASCLQKCNIKKSY</sequence>
<dbReference type="GO" id="GO:0005576">
    <property type="term" value="C:extracellular region"/>
    <property type="evidence" value="ECO:0007669"/>
    <property type="project" value="UniProtKB-SubCell"/>
</dbReference>
<dbReference type="GO" id="GO:0030145">
    <property type="term" value="F:manganese ion binding"/>
    <property type="evidence" value="ECO:0007669"/>
    <property type="project" value="InterPro"/>
</dbReference>